<feature type="active site" description="Proton donor" evidence="8">
    <location>
        <position position="16"/>
    </location>
</feature>
<evidence type="ECO:0000256" key="7">
    <source>
        <dbReference type="PIRNR" id="PIRNR004682"/>
    </source>
</evidence>
<evidence type="ECO:0000256" key="8">
    <source>
        <dbReference type="PIRSR" id="PIRSR004682-1"/>
    </source>
</evidence>
<evidence type="ECO:0000256" key="9">
    <source>
        <dbReference type="PIRSR" id="PIRSR004682-3"/>
    </source>
</evidence>
<dbReference type="EMBL" id="AP006627">
    <property type="protein sequence ID" value="BAD64488.1"/>
    <property type="molecule type" value="Genomic_DNA"/>
</dbReference>
<dbReference type="GO" id="GO:0005975">
    <property type="term" value="P:carbohydrate metabolic process"/>
    <property type="evidence" value="ECO:0007669"/>
    <property type="project" value="InterPro"/>
</dbReference>
<evidence type="ECO:0000256" key="5">
    <source>
        <dbReference type="ARBA" id="ARBA00023277"/>
    </source>
</evidence>
<dbReference type="Proteomes" id="UP000001168">
    <property type="component" value="Chromosome"/>
</dbReference>
<reference evidence="11 12" key="5">
    <citation type="journal article" date="2007" name="Extremophiles">
        <title>Intragenomic diversity of the V1 regions of 16S rRNA genes in high-alkaline protease-producing Bacillus clausii spp.</title>
        <authorList>
            <person name="Kageyama Y."/>
            <person name="Takaki Y."/>
            <person name="Shimamura S."/>
            <person name="Nishi S."/>
            <person name="Nogi Y."/>
            <person name="Uchimura K."/>
            <person name="Kobayashi T."/>
            <person name="Hitomi J."/>
            <person name="Ozaki K."/>
            <person name="Kawai S."/>
            <person name="Ito S."/>
            <person name="Horikoshi K."/>
        </authorList>
    </citation>
    <scope>NUCLEOTIDE SEQUENCE [LARGE SCALE GENOMIC DNA]</scope>
    <source>
        <strain evidence="11 12">KSM-K16</strain>
    </source>
</reference>
<dbReference type="Gene3D" id="3.40.50.1000">
    <property type="entry name" value="HAD superfamily/HAD-like"/>
    <property type="match status" value="1"/>
</dbReference>
<dbReference type="InterPro" id="IPR006543">
    <property type="entry name" value="Histidinol-phos"/>
</dbReference>
<dbReference type="GO" id="GO:0016791">
    <property type="term" value="F:phosphatase activity"/>
    <property type="evidence" value="ECO:0007669"/>
    <property type="project" value="InterPro"/>
</dbReference>
<accession>Q5WGL7</accession>
<feature type="binding site" evidence="10">
    <location>
        <position position="109"/>
    </location>
    <ligand>
        <name>Zn(2+)</name>
        <dbReference type="ChEBI" id="CHEBI:29105"/>
    </ligand>
</feature>
<feature type="binding site" evidence="10">
    <location>
        <position position="101"/>
    </location>
    <ligand>
        <name>Zn(2+)</name>
        <dbReference type="ChEBI" id="CHEBI:29105"/>
    </ligand>
</feature>
<dbReference type="HOGENOM" id="CLU_085077_1_1_9"/>
<dbReference type="STRING" id="66692.ABC1953"/>
<dbReference type="AlphaFoldDB" id="Q5WGL7"/>
<feature type="binding site" evidence="10">
    <location>
        <position position="107"/>
    </location>
    <ligand>
        <name>Zn(2+)</name>
        <dbReference type="ChEBI" id="CHEBI:29105"/>
    </ligand>
</feature>
<reference evidence="11 12" key="2">
    <citation type="journal article" date="1995" name="Appl. Microbiol. Biotechnol.">
        <title>Purification and properties of an alkaline protease from alkalophilic Bacillus sp. KSM-K16.</title>
        <authorList>
            <person name="Kobayashi T."/>
            <person name="Hakamada Y."/>
            <person name="Adachi S."/>
            <person name="Hitomi J."/>
            <person name="Yoshimatsu T."/>
            <person name="Koike K."/>
            <person name="Kawai S."/>
            <person name="Ito S."/>
        </authorList>
    </citation>
    <scope>NUCLEOTIDE SEQUENCE [LARGE SCALE GENOMIC DNA]</scope>
    <source>
        <strain evidence="11 12">KSM-K16</strain>
    </source>
</reference>
<feature type="binding site" evidence="10">
    <location>
        <position position="14"/>
    </location>
    <ligand>
        <name>Mg(2+)</name>
        <dbReference type="ChEBI" id="CHEBI:18420"/>
    </ligand>
</feature>
<evidence type="ECO:0000256" key="10">
    <source>
        <dbReference type="PIRSR" id="PIRSR004682-4"/>
    </source>
</evidence>
<keyword evidence="5 7" id="KW-0119">Carbohydrate metabolism</keyword>
<keyword evidence="2 7" id="KW-0963">Cytoplasm</keyword>
<keyword evidence="10" id="KW-0862">Zinc</keyword>
<dbReference type="InterPro" id="IPR036412">
    <property type="entry name" value="HAD-like_sf"/>
</dbReference>
<keyword evidence="10" id="KW-0460">Magnesium</keyword>
<keyword evidence="3 10" id="KW-0479">Metal-binding</keyword>
<keyword evidence="4 7" id="KW-0378">Hydrolase</keyword>
<evidence type="ECO:0000256" key="4">
    <source>
        <dbReference type="ARBA" id="ARBA00022801"/>
    </source>
</evidence>
<dbReference type="Pfam" id="PF13242">
    <property type="entry name" value="Hydrolase_like"/>
    <property type="match status" value="1"/>
</dbReference>
<keyword evidence="12" id="KW-1185">Reference proteome</keyword>
<dbReference type="InterPro" id="IPR004446">
    <property type="entry name" value="Heptose_bisP_phosphatase"/>
</dbReference>
<dbReference type="InterPro" id="IPR023214">
    <property type="entry name" value="HAD_sf"/>
</dbReference>
<dbReference type="NCBIfam" id="TIGR01656">
    <property type="entry name" value="Histidinol-ppas"/>
    <property type="match status" value="1"/>
</dbReference>
<organism evidence="11 12">
    <name type="scientific">Shouchella clausii (strain KSM-K16)</name>
    <name type="common">Alkalihalobacillus clausii</name>
    <dbReference type="NCBI Taxonomy" id="66692"/>
    <lineage>
        <taxon>Bacteria</taxon>
        <taxon>Bacillati</taxon>
        <taxon>Bacillota</taxon>
        <taxon>Bacilli</taxon>
        <taxon>Bacillales</taxon>
        <taxon>Bacillaceae</taxon>
        <taxon>Shouchella</taxon>
    </lineage>
</organism>
<evidence type="ECO:0000256" key="6">
    <source>
        <dbReference type="ARBA" id="ARBA00031828"/>
    </source>
</evidence>
<dbReference type="EC" id="3.1.3.-" evidence="7"/>
<dbReference type="eggNOG" id="COG0241">
    <property type="taxonomic scope" value="Bacteria"/>
</dbReference>
<feature type="binding site" evidence="10">
    <location>
        <position position="16"/>
    </location>
    <ligand>
        <name>Mg(2+)</name>
        <dbReference type="ChEBI" id="CHEBI:18420"/>
    </ligand>
</feature>
<gene>
    <name evidence="11" type="ordered locus">ABC1953</name>
</gene>
<dbReference type="PANTHER" id="PTHR42891">
    <property type="entry name" value="D-GLYCERO-BETA-D-MANNO-HEPTOSE-1,7-BISPHOSPHATE 7-PHOSPHATASE"/>
    <property type="match status" value="1"/>
</dbReference>
<feature type="active site" description="Nucleophile" evidence="8">
    <location>
        <position position="14"/>
    </location>
</feature>
<name>Q5WGL7_SHOC1</name>
<comment type="cofactor">
    <cofactor evidence="10">
        <name>Zn(2+)</name>
        <dbReference type="ChEBI" id="CHEBI:29105"/>
    </cofactor>
</comment>
<dbReference type="NCBIfam" id="TIGR01662">
    <property type="entry name" value="HAD-SF-IIIA"/>
    <property type="match status" value="1"/>
</dbReference>
<dbReference type="InterPro" id="IPR006549">
    <property type="entry name" value="HAD-SF_hydro_IIIA"/>
</dbReference>
<feature type="site" description="Stabilizes the phosphoryl group" evidence="9">
    <location>
        <position position="60"/>
    </location>
</feature>
<evidence type="ECO:0000256" key="2">
    <source>
        <dbReference type="ARBA" id="ARBA00022490"/>
    </source>
</evidence>
<protein>
    <recommendedName>
        <fullName evidence="6 7">D,D-heptose 1,7-bisphosphate phosphatase</fullName>
        <ecNumber evidence="7">3.1.3.-</ecNumber>
    </recommendedName>
</protein>
<evidence type="ECO:0000313" key="11">
    <source>
        <dbReference type="EMBL" id="BAD64488.1"/>
    </source>
</evidence>
<evidence type="ECO:0000256" key="3">
    <source>
        <dbReference type="ARBA" id="ARBA00022723"/>
    </source>
</evidence>
<dbReference type="GO" id="GO:0046872">
    <property type="term" value="F:metal ion binding"/>
    <property type="evidence" value="ECO:0007669"/>
    <property type="project" value="UniProtKB-KW"/>
</dbReference>
<feature type="site" description="Contributes to substrate recognition" evidence="9">
    <location>
        <position position="110"/>
    </location>
</feature>
<reference evidence="11 12" key="1">
    <citation type="journal article" date="1994" name="J. Ferment. Bioeng.">
        <title>Molecular cloning and nucleotide sequence of the gene for an alkaline protease from the alkalophilic Bacillus sp. KSM-K16.</title>
        <authorList>
            <person name="Hakamada Y."/>
            <person name="Kobayashi T."/>
            <person name="Hitomi J."/>
            <person name="Kawai S."/>
            <person name="Ito S."/>
        </authorList>
    </citation>
    <scope>NUCLEOTIDE SEQUENCE [LARGE SCALE GENOMIC DNA]</scope>
    <source>
        <strain evidence="11 12">KSM-K16</strain>
    </source>
</reference>
<comment type="cofactor">
    <cofactor evidence="10">
        <name>Mg(2+)</name>
        <dbReference type="ChEBI" id="CHEBI:18420"/>
    </cofactor>
</comment>
<comment type="subcellular location">
    <subcellularLocation>
        <location evidence="1 7">Cytoplasm</location>
    </subcellularLocation>
</comment>
<feature type="site" description="Stabilizes the phosphoryl group" evidence="9">
    <location>
        <position position="111"/>
    </location>
</feature>
<reference evidence="12" key="4">
    <citation type="submission" date="2003-10" db="EMBL/GenBank/DDBJ databases">
        <title>The complete genome sequence of the alkaliphilic Bacillus clausii KSM-K16.</title>
        <authorList>
            <person name="Takaki Y."/>
            <person name="Kageyama Y."/>
            <person name="Shimamura S."/>
            <person name="Suzuki H."/>
            <person name="Nishi S."/>
            <person name="Hatada Y."/>
            <person name="Kawai S."/>
            <person name="Ito S."/>
            <person name="Horikoshi K."/>
        </authorList>
    </citation>
    <scope>NUCLEOTIDE SEQUENCE [LARGE SCALE GENOMIC DNA]</scope>
    <source>
        <strain evidence="12">KSM-K16</strain>
    </source>
</reference>
<dbReference type="CDD" id="cd07503">
    <property type="entry name" value="HAD_HisB-N"/>
    <property type="match status" value="1"/>
</dbReference>
<dbReference type="GO" id="GO:0005737">
    <property type="term" value="C:cytoplasm"/>
    <property type="evidence" value="ECO:0007669"/>
    <property type="project" value="UniProtKB-SubCell"/>
</dbReference>
<feature type="binding site" evidence="10">
    <location>
        <position position="136"/>
    </location>
    <ligand>
        <name>Mg(2+)</name>
        <dbReference type="ChEBI" id="CHEBI:18420"/>
    </ligand>
</feature>
<comment type="similarity">
    <text evidence="7">Belongs to the gmhB family.</text>
</comment>
<reference evidence="11 12" key="3">
    <citation type="journal article" date="1997" name="Protein Eng.">
        <title>High-resolution crystal structure of M-protease: phylogeny aided analysis of the high-alkaline adaptation mechanism.</title>
        <authorList>
            <person name="Shirai T."/>
            <person name="Suzuki A."/>
            <person name="Yamane T."/>
            <person name="Ashida T."/>
            <person name="Kobayashi T."/>
            <person name="Ito S."/>
        </authorList>
    </citation>
    <scope>NUCLEOTIDE SEQUENCE [LARGE SCALE GENOMIC DNA]</scope>
    <source>
        <strain evidence="11 12">KSM-K16</strain>
    </source>
</reference>
<dbReference type="KEGG" id="bcl:ABC1953"/>
<proteinExistence type="inferred from homology"/>
<dbReference type="PANTHER" id="PTHR42891:SF1">
    <property type="entry name" value="D-GLYCERO-BETA-D-MANNO-HEPTOSE-1,7-BISPHOSPHATE 7-PHOSPHATASE"/>
    <property type="match status" value="1"/>
</dbReference>
<evidence type="ECO:0000313" key="12">
    <source>
        <dbReference type="Proteomes" id="UP000001168"/>
    </source>
</evidence>
<dbReference type="PIRSF" id="PIRSF004682">
    <property type="entry name" value="GmhB"/>
    <property type="match status" value="1"/>
</dbReference>
<sequence length="187" mass="20863">MKGRINLKQAVFLDRDGVINEVLSKRVKFVNDANDFHLLDGVAEAIRFFNKAGFLVFVVTNQGGIGLGYMKEKKLERIHEKMEADLKAQGATIDDIAYCPHKPNEGCPCRKPKAYLLKKLADKHHVDLPASVMVGDREPDIRAGQKAGCQTVLVHARTEDDFQADARFPDLRAAVPWIIAQKRAAAR</sequence>
<feature type="binding site" evidence="10">
    <location>
        <position position="99"/>
    </location>
    <ligand>
        <name>Zn(2+)</name>
        <dbReference type="ChEBI" id="CHEBI:29105"/>
    </ligand>
</feature>
<evidence type="ECO:0000256" key="1">
    <source>
        <dbReference type="ARBA" id="ARBA00004496"/>
    </source>
</evidence>
<dbReference type="SUPFAM" id="SSF56784">
    <property type="entry name" value="HAD-like"/>
    <property type="match status" value="1"/>
</dbReference>